<reference evidence="6 7" key="1">
    <citation type="submission" date="2022-03" db="EMBL/GenBank/DDBJ databases">
        <authorList>
            <person name="Nunn A."/>
            <person name="Chopra R."/>
            <person name="Nunn A."/>
            <person name="Contreras Garrido A."/>
        </authorList>
    </citation>
    <scope>NUCLEOTIDE SEQUENCE [LARGE SCALE GENOMIC DNA]</scope>
</reference>
<feature type="compositionally biased region" description="Basic and acidic residues" evidence="3">
    <location>
        <begin position="217"/>
        <end position="230"/>
    </location>
</feature>
<feature type="coiled-coil region" evidence="2">
    <location>
        <begin position="157"/>
        <end position="201"/>
    </location>
</feature>
<protein>
    <recommendedName>
        <fullName evidence="8">Zinc knuckle (CCHC-type) family protein</fullName>
    </recommendedName>
</protein>
<feature type="region of interest" description="Disordered" evidence="3">
    <location>
        <begin position="247"/>
        <end position="266"/>
    </location>
</feature>
<feature type="domain" description="Plus3" evidence="5">
    <location>
        <begin position="659"/>
        <end position="794"/>
    </location>
</feature>
<dbReference type="EMBL" id="OU466858">
    <property type="protein sequence ID" value="CAH2046588.1"/>
    <property type="molecule type" value="Genomic_DNA"/>
</dbReference>
<keyword evidence="7" id="KW-1185">Reference proteome</keyword>
<dbReference type="InterPro" id="IPR036128">
    <property type="entry name" value="Plus3-like_sf"/>
</dbReference>
<keyword evidence="1" id="KW-0479">Metal-binding</keyword>
<dbReference type="PROSITE" id="PS51360">
    <property type="entry name" value="PLUS3"/>
    <property type="match status" value="1"/>
</dbReference>
<feature type="region of interest" description="Disordered" evidence="3">
    <location>
        <begin position="121"/>
        <end position="145"/>
    </location>
</feature>
<dbReference type="Gene3D" id="4.10.60.10">
    <property type="entry name" value="Zinc finger, CCHC-type"/>
    <property type="match status" value="1"/>
</dbReference>
<dbReference type="PROSITE" id="PS50158">
    <property type="entry name" value="ZF_CCHC"/>
    <property type="match status" value="1"/>
</dbReference>
<evidence type="ECO:0000259" key="4">
    <source>
        <dbReference type="PROSITE" id="PS50158"/>
    </source>
</evidence>
<evidence type="ECO:0000313" key="7">
    <source>
        <dbReference type="Proteomes" id="UP000836841"/>
    </source>
</evidence>
<dbReference type="InterPro" id="IPR004343">
    <property type="entry name" value="Plus-3_dom"/>
</dbReference>
<dbReference type="Pfam" id="PF03126">
    <property type="entry name" value="Plus-3"/>
    <property type="match status" value="1"/>
</dbReference>
<evidence type="ECO:0000256" key="1">
    <source>
        <dbReference type="PROSITE-ProRule" id="PRU00047"/>
    </source>
</evidence>
<feature type="domain" description="CCHC-type" evidence="4">
    <location>
        <begin position="566"/>
        <end position="579"/>
    </location>
</feature>
<dbReference type="PANTHER" id="PTHR38940:SF4">
    <property type="entry name" value="OS01G0775100 PROTEIN"/>
    <property type="match status" value="1"/>
</dbReference>
<keyword evidence="1" id="KW-0862">Zinc</keyword>
<evidence type="ECO:0000259" key="5">
    <source>
        <dbReference type="PROSITE" id="PS51360"/>
    </source>
</evidence>
<feature type="compositionally biased region" description="Basic and acidic residues" evidence="3">
    <location>
        <begin position="136"/>
        <end position="145"/>
    </location>
</feature>
<keyword evidence="1" id="KW-0863">Zinc-finger</keyword>
<dbReference type="GO" id="GO:0003677">
    <property type="term" value="F:DNA binding"/>
    <property type="evidence" value="ECO:0007669"/>
    <property type="project" value="InterPro"/>
</dbReference>
<organism evidence="6 7">
    <name type="scientific">Thlaspi arvense</name>
    <name type="common">Field penny-cress</name>
    <dbReference type="NCBI Taxonomy" id="13288"/>
    <lineage>
        <taxon>Eukaryota</taxon>
        <taxon>Viridiplantae</taxon>
        <taxon>Streptophyta</taxon>
        <taxon>Embryophyta</taxon>
        <taxon>Tracheophyta</taxon>
        <taxon>Spermatophyta</taxon>
        <taxon>Magnoliopsida</taxon>
        <taxon>eudicotyledons</taxon>
        <taxon>Gunneridae</taxon>
        <taxon>Pentapetalae</taxon>
        <taxon>rosids</taxon>
        <taxon>malvids</taxon>
        <taxon>Brassicales</taxon>
        <taxon>Brassicaceae</taxon>
        <taxon>Thlaspideae</taxon>
        <taxon>Thlaspi</taxon>
    </lineage>
</organism>
<name>A0AAU9RML9_THLAR</name>
<evidence type="ECO:0008006" key="8">
    <source>
        <dbReference type="Google" id="ProtNLM"/>
    </source>
</evidence>
<gene>
    <name evidence="6" type="ORF">TAV2_LOCUS6679</name>
</gene>
<keyword evidence="2" id="KW-0175">Coiled coil</keyword>
<evidence type="ECO:0000313" key="6">
    <source>
        <dbReference type="EMBL" id="CAH2046588.1"/>
    </source>
</evidence>
<dbReference type="GO" id="GO:0008270">
    <property type="term" value="F:zinc ion binding"/>
    <property type="evidence" value="ECO:0007669"/>
    <property type="project" value="UniProtKB-KW"/>
</dbReference>
<evidence type="ECO:0000256" key="3">
    <source>
        <dbReference type="SAM" id="MobiDB-lite"/>
    </source>
</evidence>
<dbReference type="Gene3D" id="3.90.70.200">
    <property type="entry name" value="Plus-3 domain"/>
    <property type="match status" value="1"/>
</dbReference>
<accession>A0AAU9RML9</accession>
<proteinExistence type="predicted"/>
<dbReference type="InterPro" id="IPR001878">
    <property type="entry name" value="Znf_CCHC"/>
</dbReference>
<evidence type="ECO:0000256" key="2">
    <source>
        <dbReference type="SAM" id="Coils"/>
    </source>
</evidence>
<dbReference type="SMART" id="SM00719">
    <property type="entry name" value="Plus3"/>
    <property type="match status" value="1"/>
</dbReference>
<feature type="region of interest" description="Disordered" evidence="3">
    <location>
        <begin position="217"/>
        <end position="240"/>
    </location>
</feature>
<dbReference type="Proteomes" id="UP000836841">
    <property type="component" value="Chromosome 2"/>
</dbReference>
<dbReference type="PANTHER" id="PTHR38940">
    <property type="entry name" value="PLUS3 DOMAIN-CONTAINING PROTEIN"/>
    <property type="match status" value="1"/>
</dbReference>
<dbReference type="SMART" id="SM00343">
    <property type="entry name" value="ZnF_C2HC"/>
    <property type="match status" value="2"/>
</dbReference>
<sequence length="794" mass="87643">MGFRFVACGYYSFLFCKLSEVRFFVFKVKIRVDSGSLLSSGWFVSGDMGGDGDELRRSSSSSASANAEARMKFASVDALSELVWSPRNGLSLRCADFSLTGKGNLLSPNFFEDIGQTNMESHSRIGEEAEEEEEEAGLRSRTDDEVNRALSGIGDSVEDVKLEREEMVEEKVETNDDVHSEEEAERRVASCKRSLEEATDENELETLAVVASKALVERESKREDETDVEKSGPSCSYRRLAKGKGKEKALSDGNFNGHDDDDESFGSVESCNSAGLLLRGKKRAGFELELILGSKRLKTLNQECLGSTSKLKQDSSFMNWISNMTKGIWKGNEDEDSPFVALTTTSDAKVIVDQQGTSPKENTGFQSFFQSIYCPKKRSQDAYLKELPWIPDQCLITKGDHLSSSSGNEIGPVAEKVGFNQTSETFSAEKKQEEKEPNVALLSLSKSKMNEEQKTLCGEADEKVTQSLTNKNSGLESLWISRFSSKSSLPQKKDLHERITNEVAKENNDSSPDAVKTQNAILPIVSSMRIESSEAMASLFARRLEAMKHIMPSCSLAENTEEGLNCFYCGKKGHCLQDCLEVTDTELRDLVQNISARNGRREEASSLCIRCFQLTHWAATCPSAPLYSTSGAEDRAIKHVLASTSGTKLPLSGFTDAPKTVFNAVQMLRLTRTDVLKWINTKKSVSGLEGFFLRLRLGKWEGLGGTGYHVARIEGATEGQSSSKHSMNSTISVKVGGMTCFVESQFISNHDFLEEELTSWWRSAGKNAGRSGGDGIPLAEELSRKIQQRKMLGF</sequence>
<dbReference type="AlphaFoldDB" id="A0AAU9RML9"/>
<dbReference type="SUPFAM" id="SSF159042">
    <property type="entry name" value="Plus3-like"/>
    <property type="match status" value="1"/>
</dbReference>